<feature type="domain" description="Aminotransferase class I/classII large" evidence="5">
    <location>
        <begin position="54"/>
        <end position="407"/>
    </location>
</feature>
<evidence type="ECO:0000256" key="4">
    <source>
        <dbReference type="ARBA" id="ARBA00022898"/>
    </source>
</evidence>
<protein>
    <submittedName>
        <fullName evidence="6">Succinyldiaminopimelate aminotransferase</fullName>
    </submittedName>
</protein>
<evidence type="ECO:0000259" key="5">
    <source>
        <dbReference type="Pfam" id="PF00155"/>
    </source>
</evidence>
<evidence type="ECO:0000256" key="1">
    <source>
        <dbReference type="ARBA" id="ARBA00001933"/>
    </source>
</evidence>
<reference evidence="6 7" key="1">
    <citation type="submission" date="2017-11" db="EMBL/GenBank/DDBJ databases">
        <title>Sequencing the genomes of 1000 actinobacteria strains.</title>
        <authorList>
            <person name="Klenk H.-P."/>
        </authorList>
    </citation>
    <scope>NUCLEOTIDE SEQUENCE [LARGE SCALE GENOMIC DNA]</scope>
    <source>
        <strain evidence="6 7">DSM 12798</strain>
    </source>
</reference>
<comment type="caution">
    <text evidence="6">The sequence shown here is derived from an EMBL/GenBank/DDBJ whole genome shotgun (WGS) entry which is preliminary data.</text>
</comment>
<dbReference type="InterPro" id="IPR015421">
    <property type="entry name" value="PyrdxlP-dep_Trfase_major"/>
</dbReference>
<dbReference type="SUPFAM" id="SSF53383">
    <property type="entry name" value="PLP-dependent transferases"/>
    <property type="match status" value="1"/>
</dbReference>
<dbReference type="InterPro" id="IPR004839">
    <property type="entry name" value="Aminotransferase_I/II_large"/>
</dbReference>
<organism evidence="6 7">
    <name type="scientific">Glutamicibacter mysorens</name>
    <dbReference type="NCBI Taxonomy" id="257984"/>
    <lineage>
        <taxon>Bacteria</taxon>
        <taxon>Bacillati</taxon>
        <taxon>Actinomycetota</taxon>
        <taxon>Actinomycetes</taxon>
        <taxon>Micrococcales</taxon>
        <taxon>Micrococcaceae</taxon>
        <taxon>Glutamicibacter</taxon>
    </lineage>
</organism>
<dbReference type="Gene3D" id="3.90.1150.10">
    <property type="entry name" value="Aspartate Aminotransferase, domain 1"/>
    <property type="match status" value="1"/>
</dbReference>
<accession>A0ABX4MZT1</accession>
<dbReference type="PANTHER" id="PTHR43807:SF20">
    <property type="entry name" value="FI04487P"/>
    <property type="match status" value="1"/>
</dbReference>
<dbReference type="GO" id="GO:0008483">
    <property type="term" value="F:transaminase activity"/>
    <property type="evidence" value="ECO:0007669"/>
    <property type="project" value="UniProtKB-KW"/>
</dbReference>
<sequence>MPNFPYTRDDNGNMSIEFTPWQRTAHGANLLDSTGRPGVTIFEEITGLANLHQAINLGQGFPDSEGPEEIKKIAIDAIENGANQYAPGLGTPSLREAIAAHQERFYSLKLDPESEVVVSTGATEAIAASLLAFLEPGDEVVTFEPYYDSYAAMIGLTNAVHKVIQLKAPKFEPDMDDLRRAVTDKTRVIVLNNPHNPTGTVLDVSVLQEIIALAHQHDCIIISDEVYEHLSFGIRHVPIASLPGGFERTITISSAGKSFSFTGWKVGWATGPRELITAVRTVKQFLTYSSGPAFQPAVAQALNLPDAFFERFAADLGQQGEILASGLEQVGIPVIRPKGTYFLVADVRSFDLNDAAEVARMMPERVGVAAIPMSAFVHPENQQDYQGLLRFAFCKKREVISDAVERLQLLPKVLSR</sequence>
<keyword evidence="7" id="KW-1185">Reference proteome</keyword>
<keyword evidence="4" id="KW-0663">Pyridoxal phosphate</keyword>
<dbReference type="Gene3D" id="3.40.640.10">
    <property type="entry name" value="Type I PLP-dependent aspartate aminotransferase-like (Major domain)"/>
    <property type="match status" value="1"/>
</dbReference>
<keyword evidence="3" id="KW-0808">Transferase</keyword>
<dbReference type="Pfam" id="PF00155">
    <property type="entry name" value="Aminotran_1_2"/>
    <property type="match status" value="1"/>
</dbReference>
<dbReference type="EMBL" id="PGEY01000001">
    <property type="protein sequence ID" value="PJJ43654.1"/>
    <property type="molecule type" value="Genomic_DNA"/>
</dbReference>
<evidence type="ECO:0000256" key="3">
    <source>
        <dbReference type="ARBA" id="ARBA00022679"/>
    </source>
</evidence>
<proteinExistence type="predicted"/>
<dbReference type="CDD" id="cd00609">
    <property type="entry name" value="AAT_like"/>
    <property type="match status" value="1"/>
</dbReference>
<dbReference type="PANTHER" id="PTHR43807">
    <property type="entry name" value="FI04487P"/>
    <property type="match status" value="1"/>
</dbReference>
<dbReference type="InterPro" id="IPR051326">
    <property type="entry name" value="Kynurenine-oxoglutarate_AT"/>
</dbReference>
<comment type="cofactor">
    <cofactor evidence="1">
        <name>pyridoxal 5'-phosphate</name>
        <dbReference type="ChEBI" id="CHEBI:597326"/>
    </cofactor>
</comment>
<dbReference type="InterPro" id="IPR015424">
    <property type="entry name" value="PyrdxlP-dep_Trfase"/>
</dbReference>
<evidence type="ECO:0000256" key="2">
    <source>
        <dbReference type="ARBA" id="ARBA00022576"/>
    </source>
</evidence>
<gene>
    <name evidence="6" type="ORF">ATK23_0852</name>
</gene>
<name>A0ABX4MZT1_9MICC</name>
<evidence type="ECO:0000313" key="6">
    <source>
        <dbReference type="EMBL" id="PJJ43654.1"/>
    </source>
</evidence>
<dbReference type="Proteomes" id="UP000229263">
    <property type="component" value="Unassembled WGS sequence"/>
</dbReference>
<evidence type="ECO:0000313" key="7">
    <source>
        <dbReference type="Proteomes" id="UP000229263"/>
    </source>
</evidence>
<dbReference type="InterPro" id="IPR015422">
    <property type="entry name" value="PyrdxlP-dep_Trfase_small"/>
</dbReference>
<keyword evidence="2 6" id="KW-0032">Aminotransferase</keyword>